<reference evidence="15" key="1">
    <citation type="submission" date="2016-10" db="EMBL/GenBank/DDBJ databases">
        <authorList>
            <person name="Varghese N."/>
            <person name="Submissions S."/>
        </authorList>
    </citation>
    <scope>NUCLEOTIDE SEQUENCE [LARGE SCALE GENOMIC DNA]</scope>
    <source>
        <strain evidence="15">DSM 17044</strain>
    </source>
</reference>
<dbReference type="Proteomes" id="UP000182719">
    <property type="component" value="Unassembled WGS sequence"/>
</dbReference>
<keyword evidence="7 12" id="KW-0573">Peptidoglycan synthesis</keyword>
<sequence>MDKIVVKGGRALHGEVQASGAKNAALPILASSLLADGQSTYRNVPDLVDVATMLKVLRTMGCGAERLTESRKDVCEITVGSGITPEAPYDLVKTMRASVLVLGPLVARYGRARVSMPGGCAIGARPIDQHLKGLKALGADITLTEGYVEARAERLHGATVNFDLITVTGTENVMMAAVLAKGRTVLENCAREPEVEELARVLVKMGARIEGAGTSVITIDGVDRLNPVEHAILPDRIEAGTLLVAAAISGGDVLVKHAVPEHMEAVVLKLREAGCTVTTENGGVRCKAPETLRPVDVTTTEHPGFPTDMQAQLMVLLSVAQGTSVISEHIFENRFMHVAELHRMGADITIQGPTAVVKGVRKLSGAPVMATDLRASASLILAGLRAEGRTDVQRVYHLDRGYERLELKLRGLGADIQRMKA</sequence>
<keyword evidence="15" id="KW-1185">Reference proteome</keyword>
<dbReference type="CDD" id="cd01555">
    <property type="entry name" value="UdpNAET"/>
    <property type="match status" value="1"/>
</dbReference>
<evidence type="ECO:0000256" key="6">
    <source>
        <dbReference type="ARBA" id="ARBA00022960"/>
    </source>
</evidence>
<keyword evidence="9 12" id="KW-0961">Cell wall biogenesis/degradation</keyword>
<feature type="binding site" evidence="12">
    <location>
        <begin position="22"/>
        <end position="23"/>
    </location>
    <ligand>
        <name>phosphoenolpyruvate</name>
        <dbReference type="ChEBI" id="CHEBI:58702"/>
    </ligand>
</feature>
<dbReference type="GO" id="GO:0005737">
    <property type="term" value="C:cytoplasm"/>
    <property type="evidence" value="ECO:0007669"/>
    <property type="project" value="UniProtKB-SubCell"/>
</dbReference>
<keyword evidence="4 12" id="KW-0132">Cell division</keyword>
<dbReference type="GO" id="GO:0051301">
    <property type="term" value="P:cell division"/>
    <property type="evidence" value="ECO:0007669"/>
    <property type="project" value="UniProtKB-KW"/>
</dbReference>
<evidence type="ECO:0000313" key="15">
    <source>
        <dbReference type="Proteomes" id="UP000182719"/>
    </source>
</evidence>
<dbReference type="PANTHER" id="PTHR43783:SF1">
    <property type="entry name" value="UDP-N-ACETYLGLUCOSAMINE 1-CARBOXYVINYLTRANSFERASE"/>
    <property type="match status" value="1"/>
</dbReference>
<dbReference type="InterPro" id="IPR036968">
    <property type="entry name" value="Enolpyruvate_Tfrase_sf"/>
</dbReference>
<evidence type="ECO:0000256" key="1">
    <source>
        <dbReference type="ARBA" id="ARBA00004496"/>
    </source>
</evidence>
<comment type="catalytic activity">
    <reaction evidence="11 12">
        <text>phosphoenolpyruvate + UDP-N-acetyl-alpha-D-glucosamine = UDP-N-acetyl-3-O-(1-carboxyvinyl)-alpha-D-glucosamine + phosphate</text>
        <dbReference type="Rhea" id="RHEA:18681"/>
        <dbReference type="ChEBI" id="CHEBI:43474"/>
        <dbReference type="ChEBI" id="CHEBI:57705"/>
        <dbReference type="ChEBI" id="CHEBI:58702"/>
        <dbReference type="ChEBI" id="CHEBI:68483"/>
        <dbReference type="EC" id="2.5.1.7"/>
    </reaction>
</comment>
<comment type="pathway">
    <text evidence="2 12">Cell wall biogenesis; peptidoglycan biosynthesis.</text>
</comment>
<dbReference type="InterPro" id="IPR050068">
    <property type="entry name" value="MurA_subfamily"/>
</dbReference>
<dbReference type="Pfam" id="PF00275">
    <property type="entry name" value="EPSP_synthase"/>
    <property type="match status" value="1"/>
</dbReference>
<dbReference type="InterPro" id="IPR005750">
    <property type="entry name" value="UDP_GlcNAc_COvinyl_MurA"/>
</dbReference>
<dbReference type="GO" id="GO:0019277">
    <property type="term" value="P:UDP-N-acetylgalactosamine biosynthetic process"/>
    <property type="evidence" value="ECO:0007669"/>
    <property type="project" value="InterPro"/>
</dbReference>
<gene>
    <name evidence="12" type="primary">murA</name>
    <name evidence="14" type="ORF">SAMN05444354_1359</name>
</gene>
<keyword evidence="5 12" id="KW-0808">Transferase</keyword>
<feature type="domain" description="Enolpyruvate transferase" evidence="13">
    <location>
        <begin position="7"/>
        <end position="408"/>
    </location>
</feature>
<keyword evidence="6 12" id="KW-0133">Cell shape</keyword>
<feature type="binding site" evidence="12">
    <location>
        <position position="330"/>
    </location>
    <ligand>
        <name>UDP-N-acetyl-alpha-D-glucosamine</name>
        <dbReference type="ChEBI" id="CHEBI:57705"/>
    </ligand>
</feature>
<protein>
    <recommendedName>
        <fullName evidence="12">UDP-N-acetylglucosamine 1-carboxyvinyltransferase</fullName>
        <ecNumber evidence="12">2.5.1.7</ecNumber>
    </recommendedName>
    <alternativeName>
        <fullName evidence="12">Enoylpyruvate transferase</fullName>
    </alternativeName>
    <alternativeName>
        <fullName evidence="12">UDP-N-acetylglucosamine enolpyruvyl transferase</fullName>
        <shortName evidence="12">EPT</shortName>
    </alternativeName>
</protein>
<name>A0A1H8EXK4_STIAU</name>
<dbReference type="SUPFAM" id="SSF55205">
    <property type="entry name" value="EPT/RTPC-like"/>
    <property type="match status" value="1"/>
</dbReference>
<keyword evidence="8 12" id="KW-0131">Cell cycle</keyword>
<feature type="binding site" evidence="12">
    <location>
        <begin position="125"/>
        <end position="129"/>
    </location>
    <ligand>
        <name>UDP-N-acetyl-alpha-D-glucosamine</name>
        <dbReference type="ChEBI" id="CHEBI:57705"/>
    </ligand>
</feature>
<feature type="binding site" evidence="12">
    <location>
        <position position="96"/>
    </location>
    <ligand>
        <name>UDP-N-acetyl-alpha-D-glucosamine</name>
        <dbReference type="ChEBI" id="CHEBI:57705"/>
    </ligand>
</feature>
<comment type="similarity">
    <text evidence="10 12">Belongs to the EPSP synthase family. MurA subfamily.</text>
</comment>
<dbReference type="AlphaFoldDB" id="A0A1H8EXK4"/>
<keyword evidence="12" id="KW-0670">Pyruvate</keyword>
<dbReference type="GO" id="GO:0008360">
    <property type="term" value="P:regulation of cell shape"/>
    <property type="evidence" value="ECO:0007669"/>
    <property type="project" value="UniProtKB-KW"/>
</dbReference>
<evidence type="ECO:0000256" key="2">
    <source>
        <dbReference type="ARBA" id="ARBA00004752"/>
    </source>
</evidence>
<dbReference type="RefSeq" id="WP_075011246.1">
    <property type="nucleotide sequence ID" value="NZ_FOAP01000035.1"/>
</dbReference>
<evidence type="ECO:0000256" key="4">
    <source>
        <dbReference type="ARBA" id="ARBA00022618"/>
    </source>
</evidence>
<dbReference type="GO" id="GO:0009252">
    <property type="term" value="P:peptidoglycan biosynthetic process"/>
    <property type="evidence" value="ECO:0007669"/>
    <property type="project" value="UniProtKB-UniRule"/>
</dbReference>
<dbReference type="GO" id="GO:0071555">
    <property type="term" value="P:cell wall organization"/>
    <property type="evidence" value="ECO:0007669"/>
    <property type="project" value="UniProtKB-KW"/>
</dbReference>
<dbReference type="UniPathway" id="UPA00219"/>
<dbReference type="HAMAP" id="MF_00111">
    <property type="entry name" value="MurA"/>
    <property type="match status" value="1"/>
</dbReference>
<evidence type="ECO:0000256" key="7">
    <source>
        <dbReference type="ARBA" id="ARBA00022984"/>
    </source>
</evidence>
<comment type="subcellular location">
    <subcellularLocation>
        <location evidence="1 12">Cytoplasm</location>
    </subcellularLocation>
</comment>
<evidence type="ECO:0000256" key="8">
    <source>
        <dbReference type="ARBA" id="ARBA00023306"/>
    </source>
</evidence>
<dbReference type="Gene3D" id="3.65.10.10">
    <property type="entry name" value="Enolpyruvate transferase domain"/>
    <property type="match status" value="2"/>
</dbReference>
<organism evidence="14 15">
    <name type="scientific">Stigmatella aurantiaca</name>
    <dbReference type="NCBI Taxonomy" id="41"/>
    <lineage>
        <taxon>Bacteria</taxon>
        <taxon>Pseudomonadati</taxon>
        <taxon>Myxococcota</taxon>
        <taxon>Myxococcia</taxon>
        <taxon>Myxococcales</taxon>
        <taxon>Cystobacterineae</taxon>
        <taxon>Archangiaceae</taxon>
        <taxon>Stigmatella</taxon>
    </lineage>
</organism>
<dbReference type="EC" id="2.5.1.7" evidence="12"/>
<feature type="modified residue" description="2-(S-cysteinyl)pyruvic acid O-phosphothioketal" evidence="12">
    <location>
        <position position="120"/>
    </location>
</feature>
<evidence type="ECO:0000256" key="11">
    <source>
        <dbReference type="ARBA" id="ARBA00047527"/>
    </source>
</evidence>
<dbReference type="NCBIfam" id="NF006873">
    <property type="entry name" value="PRK09369.1"/>
    <property type="match status" value="1"/>
</dbReference>
<dbReference type="InterPro" id="IPR013792">
    <property type="entry name" value="RNA3'P_cycl/enolpyr_Trfase_a/b"/>
</dbReference>
<dbReference type="GO" id="GO:0008760">
    <property type="term" value="F:UDP-N-acetylglucosamine 1-carboxyvinyltransferase activity"/>
    <property type="evidence" value="ECO:0007669"/>
    <property type="project" value="UniProtKB-UniRule"/>
</dbReference>
<feature type="binding site" evidence="12">
    <location>
        <position position="308"/>
    </location>
    <ligand>
        <name>UDP-N-acetyl-alpha-D-glucosamine</name>
        <dbReference type="ChEBI" id="CHEBI:57705"/>
    </ligand>
</feature>
<evidence type="ECO:0000256" key="12">
    <source>
        <dbReference type="HAMAP-Rule" id="MF_00111"/>
    </source>
</evidence>
<accession>A0A1H8EXK4</accession>
<comment type="function">
    <text evidence="12">Cell wall formation. Adds enolpyruvyl to UDP-N-acetylglucosamine.</text>
</comment>
<feature type="active site" description="Proton donor" evidence="12">
    <location>
        <position position="120"/>
    </location>
</feature>
<evidence type="ECO:0000313" key="14">
    <source>
        <dbReference type="EMBL" id="SEN24205.1"/>
    </source>
</evidence>
<dbReference type="PANTHER" id="PTHR43783">
    <property type="entry name" value="UDP-N-ACETYLGLUCOSAMINE 1-CARBOXYVINYLTRANSFERASE"/>
    <property type="match status" value="1"/>
</dbReference>
<dbReference type="NCBIfam" id="TIGR01072">
    <property type="entry name" value="murA"/>
    <property type="match status" value="1"/>
</dbReference>
<comment type="caution">
    <text evidence="12">Lacks conserved residue(s) required for the propagation of feature annotation.</text>
</comment>
<dbReference type="EMBL" id="FOAP01000035">
    <property type="protein sequence ID" value="SEN24205.1"/>
    <property type="molecule type" value="Genomic_DNA"/>
</dbReference>
<evidence type="ECO:0000256" key="3">
    <source>
        <dbReference type="ARBA" id="ARBA00022490"/>
    </source>
</evidence>
<dbReference type="OrthoDB" id="9803760at2"/>
<evidence type="ECO:0000256" key="10">
    <source>
        <dbReference type="ARBA" id="ARBA00038367"/>
    </source>
</evidence>
<keyword evidence="3 12" id="KW-0963">Cytoplasm</keyword>
<dbReference type="InterPro" id="IPR001986">
    <property type="entry name" value="Enolpyruvate_Tfrase_dom"/>
</dbReference>
<dbReference type="FunFam" id="3.65.10.10:FF:000001">
    <property type="entry name" value="UDP-N-acetylglucosamine 1-carboxyvinyltransferase"/>
    <property type="match status" value="1"/>
</dbReference>
<evidence type="ECO:0000256" key="9">
    <source>
        <dbReference type="ARBA" id="ARBA00023316"/>
    </source>
</evidence>
<evidence type="ECO:0000256" key="5">
    <source>
        <dbReference type="ARBA" id="ARBA00022679"/>
    </source>
</evidence>
<evidence type="ECO:0000259" key="13">
    <source>
        <dbReference type="Pfam" id="PF00275"/>
    </source>
</evidence>
<proteinExistence type="inferred from homology"/>